<comment type="subcellular location">
    <subcellularLocation>
        <location evidence="1">Membrane</location>
    </subcellularLocation>
</comment>
<evidence type="ECO:0000256" key="4">
    <source>
        <dbReference type="ARBA" id="ARBA00022741"/>
    </source>
</evidence>
<evidence type="ECO:0000256" key="10">
    <source>
        <dbReference type="ARBA" id="ARBA00048778"/>
    </source>
</evidence>
<feature type="compositionally biased region" description="Polar residues" evidence="11">
    <location>
        <begin position="1"/>
        <end position="12"/>
    </location>
</feature>
<comment type="catalytic activity">
    <reaction evidence="10">
        <text>ATP + H2O = ADP + phosphate + H(+)</text>
        <dbReference type="Rhea" id="RHEA:13065"/>
        <dbReference type="ChEBI" id="CHEBI:15377"/>
        <dbReference type="ChEBI" id="CHEBI:15378"/>
        <dbReference type="ChEBI" id="CHEBI:30616"/>
        <dbReference type="ChEBI" id="CHEBI:43474"/>
        <dbReference type="ChEBI" id="CHEBI:456216"/>
    </reaction>
    <physiologicalReaction direction="left-to-right" evidence="10">
        <dbReference type="Rhea" id="RHEA:13066"/>
    </physiologicalReaction>
</comment>
<evidence type="ECO:0000256" key="2">
    <source>
        <dbReference type="ARBA" id="ARBA00006914"/>
    </source>
</evidence>
<dbReference type="PANTHER" id="PTHR23077:SF9">
    <property type="entry name" value="PEROXISOMAL ATPASE PEX6"/>
    <property type="match status" value="1"/>
</dbReference>
<dbReference type="SUPFAM" id="SSF52540">
    <property type="entry name" value="P-loop containing nucleoside triphosphate hydrolases"/>
    <property type="match status" value="2"/>
</dbReference>
<dbReference type="GO" id="GO:0005524">
    <property type="term" value="F:ATP binding"/>
    <property type="evidence" value="ECO:0007669"/>
    <property type="project" value="UniProtKB-KW"/>
</dbReference>
<keyword evidence="7" id="KW-0472">Membrane</keyword>
<evidence type="ECO:0000256" key="1">
    <source>
        <dbReference type="ARBA" id="ARBA00004370"/>
    </source>
</evidence>
<evidence type="ECO:0000313" key="13">
    <source>
        <dbReference type="EMBL" id="KAK9789367.1"/>
    </source>
</evidence>
<keyword evidence="14" id="KW-1185">Reference proteome</keyword>
<dbReference type="InterPro" id="IPR003593">
    <property type="entry name" value="AAA+_ATPase"/>
</dbReference>
<dbReference type="InterPro" id="IPR003959">
    <property type="entry name" value="ATPase_AAA_core"/>
</dbReference>
<dbReference type="PANTHER" id="PTHR23077">
    <property type="entry name" value="AAA-FAMILY ATPASE"/>
    <property type="match status" value="1"/>
</dbReference>
<dbReference type="GO" id="GO:0005829">
    <property type="term" value="C:cytosol"/>
    <property type="evidence" value="ECO:0007669"/>
    <property type="project" value="TreeGrafter"/>
</dbReference>
<comment type="caution">
    <text evidence="13">The sequence shown here is derived from an EMBL/GenBank/DDBJ whole genome shotgun (WGS) entry which is preliminary data.</text>
</comment>
<dbReference type="EMBL" id="JALJOQ010000210">
    <property type="protein sequence ID" value="KAK9789367.1"/>
    <property type="molecule type" value="Genomic_DNA"/>
</dbReference>
<evidence type="ECO:0000256" key="5">
    <source>
        <dbReference type="ARBA" id="ARBA00022801"/>
    </source>
</evidence>
<keyword evidence="4" id="KW-0547">Nucleotide-binding</keyword>
<dbReference type="Proteomes" id="UP001465755">
    <property type="component" value="Unassembled WGS sequence"/>
</dbReference>
<evidence type="ECO:0000256" key="11">
    <source>
        <dbReference type="SAM" id="MobiDB-lite"/>
    </source>
</evidence>
<keyword evidence="3" id="KW-0962">Peroxisome biogenesis</keyword>
<dbReference type="InterPro" id="IPR047533">
    <property type="entry name" value="RecA-like_PEX6_r2"/>
</dbReference>
<keyword evidence="6" id="KW-0067">ATP-binding</keyword>
<dbReference type="InterPro" id="IPR050168">
    <property type="entry name" value="AAA_ATPase_domain"/>
</dbReference>
<dbReference type="GO" id="GO:0016887">
    <property type="term" value="F:ATP hydrolysis activity"/>
    <property type="evidence" value="ECO:0007669"/>
    <property type="project" value="InterPro"/>
</dbReference>
<evidence type="ECO:0000256" key="9">
    <source>
        <dbReference type="ARBA" id="ARBA00034920"/>
    </source>
</evidence>
<dbReference type="AlphaFoldDB" id="A0AAW1NPQ5"/>
<feature type="domain" description="AAA+ ATPase" evidence="12">
    <location>
        <begin position="451"/>
        <end position="603"/>
    </location>
</feature>
<proteinExistence type="inferred from homology"/>
<evidence type="ECO:0000256" key="6">
    <source>
        <dbReference type="ARBA" id="ARBA00022840"/>
    </source>
</evidence>
<dbReference type="PROSITE" id="PS00674">
    <property type="entry name" value="AAA"/>
    <property type="match status" value="1"/>
</dbReference>
<accession>A0AAW1NPQ5</accession>
<evidence type="ECO:0000256" key="7">
    <source>
        <dbReference type="ARBA" id="ARBA00023136"/>
    </source>
</evidence>
<dbReference type="CDD" id="cd19527">
    <property type="entry name" value="RecA-like_PEX6_r2"/>
    <property type="match status" value="1"/>
</dbReference>
<dbReference type="GO" id="GO:0016558">
    <property type="term" value="P:protein import into peroxisome matrix"/>
    <property type="evidence" value="ECO:0007669"/>
    <property type="project" value="TreeGrafter"/>
</dbReference>
<gene>
    <name evidence="13" type="ORF">WJX73_003724</name>
</gene>
<dbReference type="InterPro" id="IPR003960">
    <property type="entry name" value="ATPase_AAA_CS"/>
</dbReference>
<evidence type="ECO:0000259" key="12">
    <source>
        <dbReference type="SMART" id="SM00382"/>
    </source>
</evidence>
<sequence>MQDLWSRSANQRARTKQKVQPAEVKDKDSTVVHGAAEALKQYLLKHHLIVTKGDIVAVPELAASPDSGALAMLFNEHARPDAQVQPLHLYKVVSAEPEGRGPLVVDVADTTVGLEGTCSARLPVGLQRYRASLHAALQSKGLLTSTSDTAGQHSRNHEAGTSAPLANGSSAEGHSQPDEPISSTHSATAGTLGWDAGAPQHPKACLPGLGLLMPPWRALAALLAPLFHQDAAGVALRSGVLLHGPSGVGKASAVCAAARALGLHVVPFGCADLHSLGEQHVVGRLRDAHEAACSFAPAVLLLKGLECLAGSSDAEEARSPGSQEAQTLHLANALSELTQLPALPDATADALVADAGSAALLQDADLQSYLQAPGTSKGELWDGAPAAISQEHLLQALGGLRERAASALGTPQIPNVRWEDVGGLAEVKAAILETIELPLKHPHLFASGLRRRSGILLYGPPGTGKTLMAKAVATECSINFLSVKGPELINMYIGESERQVREVFARARRARPCIIFFDELDSLAPARGAGADSGGVMDRVVAQLLAELDGMQGSSDASSAGPGSSADSSDIFIIGATNRPDLLDTALMRPGRLDKLLYVGTSGDTGSRAAVLQALTRKFALAPDVDLAAVARECAVTFTGADLYALAADAWMLALKRTAADKDHDKTALGPADAQTDEVTVSQADFWKALRSLSPSLTAAELQRYDALRRQFESR</sequence>
<comment type="similarity">
    <text evidence="2">Belongs to the AAA ATPase family.</text>
</comment>
<organism evidence="13 14">
    <name type="scientific">Symbiochloris irregularis</name>
    <dbReference type="NCBI Taxonomy" id="706552"/>
    <lineage>
        <taxon>Eukaryota</taxon>
        <taxon>Viridiplantae</taxon>
        <taxon>Chlorophyta</taxon>
        <taxon>core chlorophytes</taxon>
        <taxon>Trebouxiophyceae</taxon>
        <taxon>Trebouxiales</taxon>
        <taxon>Trebouxiaceae</taxon>
        <taxon>Symbiochloris</taxon>
    </lineage>
</organism>
<keyword evidence="5" id="KW-0378">Hydrolase</keyword>
<feature type="region of interest" description="Disordered" evidence="11">
    <location>
        <begin position="1"/>
        <end position="27"/>
    </location>
</feature>
<dbReference type="InterPro" id="IPR027417">
    <property type="entry name" value="P-loop_NTPase"/>
</dbReference>
<dbReference type="Pfam" id="PF00004">
    <property type="entry name" value="AAA"/>
    <property type="match status" value="2"/>
</dbReference>
<dbReference type="SMART" id="SM00382">
    <property type="entry name" value="AAA"/>
    <property type="match status" value="2"/>
</dbReference>
<dbReference type="Gene3D" id="3.40.50.300">
    <property type="entry name" value="P-loop containing nucleotide triphosphate hydrolases"/>
    <property type="match status" value="2"/>
</dbReference>
<dbReference type="Gene3D" id="1.10.8.60">
    <property type="match status" value="1"/>
</dbReference>
<dbReference type="FunFam" id="3.40.50.300:FF:000109">
    <property type="entry name" value="Peroxisomal biogenesis factor 6"/>
    <property type="match status" value="1"/>
</dbReference>
<evidence type="ECO:0000256" key="3">
    <source>
        <dbReference type="ARBA" id="ARBA00022593"/>
    </source>
</evidence>
<protein>
    <recommendedName>
        <fullName evidence="8">Peroxisomal ATPase PEX6</fullName>
    </recommendedName>
    <alternativeName>
        <fullName evidence="9">Peroxin-6</fullName>
    </alternativeName>
</protein>
<dbReference type="GO" id="GO:0005778">
    <property type="term" value="C:peroxisomal membrane"/>
    <property type="evidence" value="ECO:0007669"/>
    <property type="project" value="TreeGrafter"/>
</dbReference>
<feature type="domain" description="AAA+ ATPase" evidence="12">
    <location>
        <begin position="236"/>
        <end position="441"/>
    </location>
</feature>
<evidence type="ECO:0000256" key="8">
    <source>
        <dbReference type="ARBA" id="ARBA00034811"/>
    </source>
</evidence>
<feature type="region of interest" description="Disordered" evidence="11">
    <location>
        <begin position="145"/>
        <end position="194"/>
    </location>
</feature>
<evidence type="ECO:0000313" key="14">
    <source>
        <dbReference type="Proteomes" id="UP001465755"/>
    </source>
</evidence>
<reference evidence="13 14" key="1">
    <citation type="journal article" date="2024" name="Nat. Commun.">
        <title>Phylogenomics reveals the evolutionary origins of lichenization in chlorophyte algae.</title>
        <authorList>
            <person name="Puginier C."/>
            <person name="Libourel C."/>
            <person name="Otte J."/>
            <person name="Skaloud P."/>
            <person name="Haon M."/>
            <person name="Grisel S."/>
            <person name="Petersen M."/>
            <person name="Berrin J.G."/>
            <person name="Delaux P.M."/>
            <person name="Dal Grande F."/>
            <person name="Keller J."/>
        </authorList>
    </citation>
    <scope>NUCLEOTIDE SEQUENCE [LARGE SCALE GENOMIC DNA]</scope>
    <source>
        <strain evidence="13 14">SAG 2036</strain>
    </source>
</reference>
<name>A0AAW1NPQ5_9CHLO</name>